<dbReference type="InterPro" id="IPR002557">
    <property type="entry name" value="Chitin-bd_dom"/>
</dbReference>
<dbReference type="InterPro" id="IPR036508">
    <property type="entry name" value="Chitin-bd_dom_sf"/>
</dbReference>
<dbReference type="SUPFAM" id="SSF57625">
    <property type="entry name" value="Invertebrate chitin-binding proteins"/>
    <property type="match status" value="1"/>
</dbReference>
<dbReference type="SMART" id="SM00494">
    <property type="entry name" value="ChtBD2"/>
    <property type="match status" value="1"/>
</dbReference>
<comment type="caution">
    <text evidence="9">The sequence shown here is derived from an EMBL/GenBank/DDBJ whole genome shotgun (WGS) entry which is preliminary data.</text>
</comment>
<evidence type="ECO:0000256" key="4">
    <source>
        <dbReference type="ARBA" id="ARBA00023157"/>
    </source>
</evidence>
<dbReference type="Proteomes" id="UP000318571">
    <property type="component" value="Chromosome 7"/>
</dbReference>
<dbReference type="SUPFAM" id="SSF51445">
    <property type="entry name" value="(Trans)glycosidases"/>
    <property type="match status" value="1"/>
</dbReference>
<feature type="region of interest" description="Disordered" evidence="6">
    <location>
        <begin position="84"/>
        <end position="122"/>
    </location>
</feature>
<sequence>MINHQKIRNCVILACLFGTAIAFDCQGQEGIFPDPENCQNFYQCVYDRPPFLNSCPPGTLFEELTQICNFAGAVDCGGRPLPDGVTTTTTTPGNTDPNVTTMTPTSSTTTTTRSPSPPGPNRFPNKVLGMYLALADEAADGDFGTDADWEPRLYEYQQQGSNVLFFTFINPADMRVPTSFQKLAATRGTGVEGAIPSDTLILFAIGGYLYSFETNPWDWLTTQEKAEAMAMQVAEWPAMYGCDGIDLDIEEGAGSRPEAGPNLVHFIQKLRQLQPDIIIGQPTYGFPQVQAESDVINESWNVDGSNNNLADSIGIMTYEGTQALNYVDNFALGSEQWDGFPILVNVPTNSIMVGCKGSASASTIMELAQESLNRDLLGVMVWYASVVNGFRYEASWDGSFSPESAQGYVDALNLLLSNQK</sequence>
<dbReference type="STRING" id="6832.A0A553P2F4"/>
<dbReference type="EMBL" id="VCGU01000008">
    <property type="protein sequence ID" value="TRY71802.1"/>
    <property type="molecule type" value="Genomic_DNA"/>
</dbReference>
<dbReference type="OrthoDB" id="6343515at2759"/>
<accession>A0A553P2F4</accession>
<protein>
    <recommendedName>
        <fullName evidence="8">Chitin-binding type-2 domain-containing protein</fullName>
    </recommendedName>
</protein>
<evidence type="ECO:0000256" key="1">
    <source>
        <dbReference type="ARBA" id="ARBA00022669"/>
    </source>
</evidence>
<keyword evidence="1" id="KW-0147">Chitin-binding</keyword>
<evidence type="ECO:0000259" key="8">
    <source>
        <dbReference type="PROSITE" id="PS50940"/>
    </source>
</evidence>
<dbReference type="PROSITE" id="PS50940">
    <property type="entry name" value="CHIT_BIND_II"/>
    <property type="match status" value="1"/>
</dbReference>
<keyword evidence="2 7" id="KW-0732">Signal</keyword>
<feature type="domain" description="Chitin-binding type-2" evidence="8">
    <location>
        <begin position="22"/>
        <end position="78"/>
    </location>
</feature>
<evidence type="ECO:0000256" key="2">
    <source>
        <dbReference type="ARBA" id="ARBA00022729"/>
    </source>
</evidence>
<evidence type="ECO:0000256" key="3">
    <source>
        <dbReference type="ARBA" id="ARBA00022737"/>
    </source>
</evidence>
<gene>
    <name evidence="9" type="ORF">TCAL_11179</name>
</gene>
<dbReference type="InterPro" id="IPR051940">
    <property type="entry name" value="Chitin_bind-dev_reg"/>
</dbReference>
<evidence type="ECO:0000256" key="6">
    <source>
        <dbReference type="SAM" id="MobiDB-lite"/>
    </source>
</evidence>
<keyword evidence="10" id="KW-1185">Reference proteome</keyword>
<dbReference type="Gene3D" id="3.20.20.80">
    <property type="entry name" value="Glycosidases"/>
    <property type="match status" value="1"/>
</dbReference>
<dbReference type="Gene3D" id="2.170.140.10">
    <property type="entry name" value="Chitin binding domain"/>
    <property type="match status" value="1"/>
</dbReference>
<reference evidence="9 10" key="1">
    <citation type="journal article" date="2018" name="Nat. Ecol. Evol.">
        <title>Genomic signatures of mitonuclear coevolution across populations of Tigriopus californicus.</title>
        <authorList>
            <person name="Barreto F.S."/>
            <person name="Watson E.T."/>
            <person name="Lima T.G."/>
            <person name="Willett C.S."/>
            <person name="Edmands S."/>
            <person name="Li W."/>
            <person name="Burton R.S."/>
        </authorList>
    </citation>
    <scope>NUCLEOTIDE SEQUENCE [LARGE SCALE GENOMIC DNA]</scope>
    <source>
        <strain evidence="9 10">San Diego</strain>
    </source>
</reference>
<dbReference type="InterPro" id="IPR017853">
    <property type="entry name" value="GH"/>
</dbReference>
<dbReference type="AlphaFoldDB" id="A0A553P2F4"/>
<keyword evidence="4" id="KW-1015">Disulfide bond</keyword>
<dbReference type="PANTHER" id="PTHR23301">
    <property type="entry name" value="CHITIN BINDING PERITROPHIN-A"/>
    <property type="match status" value="1"/>
</dbReference>
<dbReference type="PANTHER" id="PTHR23301:SF0">
    <property type="entry name" value="CHITIN-BINDING TYPE-2 DOMAIN-CONTAINING PROTEIN-RELATED"/>
    <property type="match status" value="1"/>
</dbReference>
<evidence type="ECO:0000313" key="9">
    <source>
        <dbReference type="EMBL" id="TRY71802.1"/>
    </source>
</evidence>
<feature type="chain" id="PRO_5021729276" description="Chitin-binding type-2 domain-containing protein" evidence="7">
    <location>
        <begin position="23"/>
        <end position="420"/>
    </location>
</feature>
<evidence type="ECO:0000256" key="5">
    <source>
        <dbReference type="ARBA" id="ARBA00023180"/>
    </source>
</evidence>
<keyword evidence="3" id="KW-0677">Repeat</keyword>
<evidence type="ECO:0000313" key="10">
    <source>
        <dbReference type="Proteomes" id="UP000318571"/>
    </source>
</evidence>
<keyword evidence="5" id="KW-0325">Glycoprotein</keyword>
<name>A0A553P2F4_TIGCA</name>
<evidence type="ECO:0000256" key="7">
    <source>
        <dbReference type="SAM" id="SignalP"/>
    </source>
</evidence>
<feature type="signal peptide" evidence="7">
    <location>
        <begin position="1"/>
        <end position="22"/>
    </location>
</feature>
<proteinExistence type="predicted"/>
<dbReference type="GO" id="GO:0005576">
    <property type="term" value="C:extracellular region"/>
    <property type="evidence" value="ECO:0007669"/>
    <property type="project" value="InterPro"/>
</dbReference>
<feature type="compositionally biased region" description="Low complexity" evidence="6">
    <location>
        <begin position="84"/>
        <end position="114"/>
    </location>
</feature>
<organism evidence="9 10">
    <name type="scientific">Tigriopus californicus</name>
    <name type="common">Marine copepod</name>
    <dbReference type="NCBI Taxonomy" id="6832"/>
    <lineage>
        <taxon>Eukaryota</taxon>
        <taxon>Metazoa</taxon>
        <taxon>Ecdysozoa</taxon>
        <taxon>Arthropoda</taxon>
        <taxon>Crustacea</taxon>
        <taxon>Multicrustacea</taxon>
        <taxon>Hexanauplia</taxon>
        <taxon>Copepoda</taxon>
        <taxon>Harpacticoida</taxon>
        <taxon>Harpacticidae</taxon>
        <taxon>Tigriopus</taxon>
    </lineage>
</organism>
<dbReference type="Pfam" id="PF01607">
    <property type="entry name" value="CBM_14"/>
    <property type="match status" value="1"/>
</dbReference>
<dbReference type="GO" id="GO:0008061">
    <property type="term" value="F:chitin binding"/>
    <property type="evidence" value="ECO:0007669"/>
    <property type="project" value="UniProtKB-KW"/>
</dbReference>